<name>X1UKG5_9ZZZZ</name>
<dbReference type="GO" id="GO:0005524">
    <property type="term" value="F:ATP binding"/>
    <property type="evidence" value="ECO:0007669"/>
    <property type="project" value="InterPro"/>
</dbReference>
<dbReference type="InterPro" id="IPR001278">
    <property type="entry name" value="Arg-tRNA-ligase"/>
</dbReference>
<comment type="caution">
    <text evidence="2">The sequence shown here is derived from an EMBL/GenBank/DDBJ whole genome shotgun (WGS) entry which is preliminary data.</text>
</comment>
<dbReference type="AlphaFoldDB" id="X1UKG5"/>
<dbReference type="GO" id="GO:0004814">
    <property type="term" value="F:arginine-tRNA ligase activity"/>
    <property type="evidence" value="ECO:0007669"/>
    <property type="project" value="InterPro"/>
</dbReference>
<dbReference type="GO" id="GO:0005737">
    <property type="term" value="C:cytoplasm"/>
    <property type="evidence" value="ECO:0007669"/>
    <property type="project" value="InterPro"/>
</dbReference>
<protein>
    <recommendedName>
        <fullName evidence="1">Arginyl tRNA synthetase N-terminal domain-containing protein</fullName>
    </recommendedName>
</protein>
<proteinExistence type="predicted"/>
<dbReference type="SUPFAM" id="SSF55190">
    <property type="entry name" value="Arginyl-tRNA synthetase (ArgRS), N-terminal 'additional' domain"/>
    <property type="match status" value="1"/>
</dbReference>
<dbReference type="InterPro" id="IPR036695">
    <property type="entry name" value="Arg-tRNA-synth_N_sf"/>
</dbReference>
<dbReference type="InterPro" id="IPR005148">
    <property type="entry name" value="Arg-tRNA-synth_N"/>
</dbReference>
<dbReference type="GO" id="GO:0006420">
    <property type="term" value="P:arginyl-tRNA aminoacylation"/>
    <property type="evidence" value="ECO:0007669"/>
    <property type="project" value="InterPro"/>
</dbReference>
<organism evidence="2">
    <name type="scientific">marine sediment metagenome</name>
    <dbReference type="NCBI Taxonomy" id="412755"/>
    <lineage>
        <taxon>unclassified sequences</taxon>
        <taxon>metagenomes</taxon>
        <taxon>ecological metagenomes</taxon>
    </lineage>
</organism>
<accession>X1UKG5</accession>
<reference evidence="2" key="1">
    <citation type="journal article" date="2014" name="Front. Microbiol.">
        <title>High frequency of phylogenetically diverse reductive dehalogenase-homologous genes in deep subseafloor sedimentary metagenomes.</title>
        <authorList>
            <person name="Kawai M."/>
            <person name="Futagami T."/>
            <person name="Toyoda A."/>
            <person name="Takaki Y."/>
            <person name="Nishi S."/>
            <person name="Hori S."/>
            <person name="Arai W."/>
            <person name="Tsubouchi T."/>
            <person name="Morono Y."/>
            <person name="Uchiyama I."/>
            <person name="Ito T."/>
            <person name="Fujiyama A."/>
            <person name="Inagaki F."/>
            <person name="Takami H."/>
        </authorList>
    </citation>
    <scope>NUCLEOTIDE SEQUENCE</scope>
    <source>
        <strain evidence="2">Expedition CK06-06</strain>
    </source>
</reference>
<dbReference type="EMBL" id="BARW01019224">
    <property type="protein sequence ID" value="GAI92854.1"/>
    <property type="molecule type" value="Genomic_DNA"/>
</dbReference>
<evidence type="ECO:0000259" key="1">
    <source>
        <dbReference type="SMART" id="SM01016"/>
    </source>
</evidence>
<evidence type="ECO:0000313" key="2">
    <source>
        <dbReference type="EMBL" id="GAI92854.1"/>
    </source>
</evidence>
<gene>
    <name evidence="2" type="ORF">S12H4_32747</name>
</gene>
<sequence length="144" mass="15301">MSKVAIVKQRLTELLTQAASEAQQLGKLPSVALPEVAVERPQNPEHGDYASSFPLKLARATGVNPLAIAENMVGLIVPSPEIDTITVAPPGFINFTLKSDWLTRQVDSILVAGDSYSNIDLGRGSRVQLEFVSVNPTGGGHQGI</sequence>
<dbReference type="Pfam" id="PF03485">
    <property type="entry name" value="Arg_tRNA_synt_N"/>
    <property type="match status" value="1"/>
</dbReference>
<dbReference type="PANTHER" id="PTHR11956:SF5">
    <property type="entry name" value="ARGININE--TRNA LIGASE, CYTOPLASMIC"/>
    <property type="match status" value="1"/>
</dbReference>
<dbReference type="Gene3D" id="3.30.1360.70">
    <property type="entry name" value="Arginyl tRNA synthetase N-terminal domain"/>
    <property type="match status" value="1"/>
</dbReference>
<feature type="domain" description="Arginyl tRNA synthetase N-terminal" evidence="1">
    <location>
        <begin position="9"/>
        <end position="97"/>
    </location>
</feature>
<dbReference type="SMART" id="SM01016">
    <property type="entry name" value="Arg_tRNA_synt_N"/>
    <property type="match status" value="1"/>
</dbReference>
<dbReference type="PANTHER" id="PTHR11956">
    <property type="entry name" value="ARGINYL-TRNA SYNTHETASE"/>
    <property type="match status" value="1"/>
</dbReference>